<protein>
    <submittedName>
        <fullName evidence="1">Uncharacterized protein</fullName>
    </submittedName>
</protein>
<organism evidence="1 2">
    <name type="scientific">Lentinula guzmanii</name>
    <dbReference type="NCBI Taxonomy" id="2804957"/>
    <lineage>
        <taxon>Eukaryota</taxon>
        <taxon>Fungi</taxon>
        <taxon>Dikarya</taxon>
        <taxon>Basidiomycota</taxon>
        <taxon>Agaricomycotina</taxon>
        <taxon>Agaricomycetes</taxon>
        <taxon>Agaricomycetidae</taxon>
        <taxon>Agaricales</taxon>
        <taxon>Marasmiineae</taxon>
        <taxon>Omphalotaceae</taxon>
        <taxon>Lentinula</taxon>
    </lineage>
</organism>
<evidence type="ECO:0000313" key="2">
    <source>
        <dbReference type="Proteomes" id="UP001176059"/>
    </source>
</evidence>
<comment type="caution">
    <text evidence="1">The sequence shown here is derived from an EMBL/GenBank/DDBJ whole genome shotgun (WGS) entry which is preliminary data.</text>
</comment>
<evidence type="ECO:0000313" key="1">
    <source>
        <dbReference type="EMBL" id="KAJ3710905.1"/>
    </source>
</evidence>
<accession>A0AA38MUG5</accession>
<reference evidence="1" key="2">
    <citation type="journal article" date="2023" name="Proc. Natl. Acad. Sci. U.S.A.">
        <title>A global phylogenomic analysis of the shiitake genus Lentinula.</title>
        <authorList>
            <person name="Sierra-Patev S."/>
            <person name="Min B."/>
            <person name="Naranjo-Ortiz M."/>
            <person name="Looney B."/>
            <person name="Konkel Z."/>
            <person name="Slot J.C."/>
            <person name="Sakamoto Y."/>
            <person name="Steenwyk J.L."/>
            <person name="Rokas A."/>
            <person name="Carro J."/>
            <person name="Camarero S."/>
            <person name="Ferreira P."/>
            <person name="Molpeceres G."/>
            <person name="Ruiz-Duenas F.J."/>
            <person name="Serrano A."/>
            <person name="Henrissat B."/>
            <person name="Drula E."/>
            <person name="Hughes K.W."/>
            <person name="Mata J.L."/>
            <person name="Ishikawa N.K."/>
            <person name="Vargas-Isla R."/>
            <person name="Ushijima S."/>
            <person name="Smith C.A."/>
            <person name="Donoghue J."/>
            <person name="Ahrendt S."/>
            <person name="Andreopoulos W."/>
            <person name="He G."/>
            <person name="LaButti K."/>
            <person name="Lipzen A."/>
            <person name="Ng V."/>
            <person name="Riley R."/>
            <person name="Sandor L."/>
            <person name="Barry K."/>
            <person name="Martinez A.T."/>
            <person name="Xiao Y."/>
            <person name="Gibbons J.G."/>
            <person name="Terashima K."/>
            <person name="Grigoriev I.V."/>
            <person name="Hibbett D."/>
        </authorList>
    </citation>
    <scope>NUCLEOTIDE SEQUENCE</scope>
    <source>
        <strain evidence="1">ET3784</strain>
    </source>
</reference>
<name>A0AA38MUG5_9AGAR</name>
<dbReference type="Proteomes" id="UP001176059">
    <property type="component" value="Unassembled WGS sequence"/>
</dbReference>
<gene>
    <name evidence="1" type="ORF">DFJ43DRAFT_1161977</name>
</gene>
<sequence length="235" mass="26420">MRQVYKLTNSLSNPLLQEDFTKHLHAELSNVGIDTKSPQIFSDFIAWANNPAIYLPHQVESAIKQRKLSVEGVKLSKRADSSVGVNASQGRRCCGCTMGKCNRRRIASTRNSISPRDKWIIENSEIWGMWEAHITKHKQPDPRVRCRGLHALDETQLQCNVAPDESVIVFDKDSGELIFAQLRNFCQVPAIVEWVDSVVKKNLSVQRNVRMEDAGSIVISGFTAGSRAKPSFDWA</sequence>
<dbReference type="AlphaFoldDB" id="A0AA38MUG5"/>
<reference evidence="1" key="1">
    <citation type="submission" date="2022-08" db="EMBL/GenBank/DDBJ databases">
        <authorList>
            <consortium name="DOE Joint Genome Institute"/>
            <person name="Min B."/>
            <person name="Sierra-Patev S."/>
            <person name="Naranjo-Ortiz M."/>
            <person name="Looney B."/>
            <person name="Konkel Z."/>
            <person name="Slot J.C."/>
            <person name="Sakamoto Y."/>
            <person name="Steenwyk J.L."/>
            <person name="Rokas A."/>
            <person name="Carro J."/>
            <person name="Camarero S."/>
            <person name="Ferreira P."/>
            <person name="Molpeceres G."/>
            <person name="Ruiz-duenas F.J."/>
            <person name="Serrano A."/>
            <person name="Henrissat B."/>
            <person name="Drula E."/>
            <person name="Hughes K.W."/>
            <person name="Mata J.L."/>
            <person name="Ishikawa N.K."/>
            <person name="Vargas-Isla R."/>
            <person name="Ushijima S."/>
            <person name="Smith C.A."/>
            <person name="Ahrendt S."/>
            <person name="Andreopoulos W."/>
            <person name="He G."/>
            <person name="LaButti K."/>
            <person name="Lipzen A."/>
            <person name="Ng V."/>
            <person name="Riley R."/>
            <person name="Sandor L."/>
            <person name="Barry K."/>
            <person name="Martinez A.T."/>
            <person name="Xiao Y."/>
            <person name="Gibbons J.G."/>
            <person name="Terashima K."/>
            <person name="Hibbett D.S."/>
            <person name="Grigoriev I.V."/>
        </authorList>
    </citation>
    <scope>NUCLEOTIDE SEQUENCE</scope>
    <source>
        <strain evidence="1">ET3784</strain>
    </source>
</reference>
<proteinExistence type="predicted"/>
<dbReference type="EMBL" id="JANVFO010000128">
    <property type="protein sequence ID" value="KAJ3710905.1"/>
    <property type="molecule type" value="Genomic_DNA"/>
</dbReference>
<keyword evidence="2" id="KW-1185">Reference proteome</keyword>